<comment type="caution">
    <text evidence="3">The sequence shown here is derived from an EMBL/GenBank/DDBJ whole genome shotgun (WGS) entry which is preliminary data.</text>
</comment>
<dbReference type="GO" id="GO:0003824">
    <property type="term" value="F:catalytic activity"/>
    <property type="evidence" value="ECO:0007669"/>
    <property type="project" value="InterPro"/>
</dbReference>
<dbReference type="Proteomes" id="UP000887116">
    <property type="component" value="Unassembled WGS sequence"/>
</dbReference>
<dbReference type="OrthoDB" id="6435348at2759"/>
<dbReference type="PANTHER" id="PTHR46599">
    <property type="entry name" value="PIGGYBAC TRANSPOSABLE ELEMENT-DERIVED PROTEIN 4"/>
    <property type="match status" value="1"/>
</dbReference>
<feature type="domain" description="Endonuclease/exonuclease/phosphatase" evidence="1">
    <location>
        <begin position="12"/>
        <end position="56"/>
    </location>
</feature>
<dbReference type="InterPro" id="IPR029526">
    <property type="entry name" value="PGBD"/>
</dbReference>
<gene>
    <name evidence="3" type="primary">PGBD4</name>
    <name evidence="3" type="ORF">TNCT_7151</name>
</gene>
<evidence type="ECO:0000313" key="4">
    <source>
        <dbReference type="Proteomes" id="UP000887116"/>
    </source>
</evidence>
<evidence type="ECO:0000259" key="2">
    <source>
        <dbReference type="Pfam" id="PF13843"/>
    </source>
</evidence>
<evidence type="ECO:0000259" key="1">
    <source>
        <dbReference type="Pfam" id="PF03372"/>
    </source>
</evidence>
<sequence length="280" mass="32137">MGYNCFGLRITSWNANGVRSRIVELHDFIDKHNPDLILLQETHLGPGDTLQVPNYTTYRNDRPTLPVKEMLSLDESLMKFKGRLSYKQFNPSKRARFGIKFYKICESKSGYCSGFKIYTGNDKDIETSVSASESIVMKMVEPFLGKGYTLFLDNWYSSPQLYLNLLKKKMNVIGTVRSNRKNMPKTLSLQKLKRGEVATQSTSGLLALKWKGKKDVYLLSTKHKNSEMIDTGKMRWDKKKVVHKIIKLACIIEYNDGMGGVDWQDQVIACFPIMKKFMKG</sequence>
<organism evidence="3 4">
    <name type="scientific">Trichonephila clavata</name>
    <name type="common">Joro spider</name>
    <name type="synonym">Nephila clavata</name>
    <dbReference type="NCBI Taxonomy" id="2740835"/>
    <lineage>
        <taxon>Eukaryota</taxon>
        <taxon>Metazoa</taxon>
        <taxon>Ecdysozoa</taxon>
        <taxon>Arthropoda</taxon>
        <taxon>Chelicerata</taxon>
        <taxon>Arachnida</taxon>
        <taxon>Araneae</taxon>
        <taxon>Araneomorphae</taxon>
        <taxon>Entelegynae</taxon>
        <taxon>Araneoidea</taxon>
        <taxon>Nephilidae</taxon>
        <taxon>Trichonephila</taxon>
    </lineage>
</organism>
<dbReference type="Gene3D" id="3.60.10.10">
    <property type="entry name" value="Endonuclease/exonuclease/phosphatase"/>
    <property type="match status" value="1"/>
</dbReference>
<accession>A0A8X6LJJ9</accession>
<proteinExistence type="predicted"/>
<dbReference type="SUPFAM" id="SSF56219">
    <property type="entry name" value="DNase I-like"/>
    <property type="match status" value="1"/>
</dbReference>
<dbReference type="AlphaFoldDB" id="A0A8X6LJJ9"/>
<reference evidence="3" key="1">
    <citation type="submission" date="2020-07" db="EMBL/GenBank/DDBJ databases">
        <title>Multicomponent nature underlies the extraordinary mechanical properties of spider dragline silk.</title>
        <authorList>
            <person name="Kono N."/>
            <person name="Nakamura H."/>
            <person name="Mori M."/>
            <person name="Yoshida Y."/>
            <person name="Ohtoshi R."/>
            <person name="Malay A.D."/>
            <person name="Moran D.A.P."/>
            <person name="Tomita M."/>
            <person name="Numata K."/>
            <person name="Arakawa K."/>
        </authorList>
    </citation>
    <scope>NUCLEOTIDE SEQUENCE</scope>
</reference>
<keyword evidence="4" id="KW-1185">Reference proteome</keyword>
<protein>
    <submittedName>
        <fullName evidence="3">PiggyBac transposable element-derived protein 4</fullName>
    </submittedName>
</protein>
<dbReference type="InterPro" id="IPR005135">
    <property type="entry name" value="Endo/exonuclease/phosphatase"/>
</dbReference>
<dbReference type="Pfam" id="PF13843">
    <property type="entry name" value="DDE_Tnp_1_7"/>
    <property type="match status" value="1"/>
</dbReference>
<dbReference type="EMBL" id="BMAO01036801">
    <property type="protein sequence ID" value="GFR13151.1"/>
    <property type="molecule type" value="Genomic_DNA"/>
</dbReference>
<evidence type="ECO:0000313" key="3">
    <source>
        <dbReference type="EMBL" id="GFR13151.1"/>
    </source>
</evidence>
<name>A0A8X6LJJ9_TRICU</name>
<dbReference type="PANTHER" id="PTHR46599:SF3">
    <property type="entry name" value="PIGGYBAC TRANSPOSABLE ELEMENT-DERIVED PROTEIN 4"/>
    <property type="match status" value="1"/>
</dbReference>
<feature type="domain" description="PiggyBac transposable element-derived protein" evidence="2">
    <location>
        <begin position="68"/>
        <end position="269"/>
    </location>
</feature>
<dbReference type="Pfam" id="PF03372">
    <property type="entry name" value="Exo_endo_phos"/>
    <property type="match status" value="1"/>
</dbReference>
<dbReference type="InterPro" id="IPR036691">
    <property type="entry name" value="Endo/exonu/phosph_ase_sf"/>
</dbReference>